<organism evidence="2 3">
    <name type="scientific">Paraglomus occultum</name>
    <dbReference type="NCBI Taxonomy" id="144539"/>
    <lineage>
        <taxon>Eukaryota</taxon>
        <taxon>Fungi</taxon>
        <taxon>Fungi incertae sedis</taxon>
        <taxon>Mucoromycota</taxon>
        <taxon>Glomeromycotina</taxon>
        <taxon>Glomeromycetes</taxon>
        <taxon>Paraglomerales</taxon>
        <taxon>Paraglomeraceae</taxon>
        <taxon>Paraglomus</taxon>
    </lineage>
</organism>
<feature type="non-terminal residue" evidence="2">
    <location>
        <position position="184"/>
    </location>
</feature>
<dbReference type="EMBL" id="CAJVPJ010002707">
    <property type="protein sequence ID" value="CAG8627588.1"/>
    <property type="molecule type" value="Genomic_DNA"/>
</dbReference>
<comment type="caution">
    <text evidence="2">The sequence shown here is derived from an EMBL/GenBank/DDBJ whole genome shotgun (WGS) entry which is preliminary data.</text>
</comment>
<feature type="compositionally biased region" description="Basic residues" evidence="1">
    <location>
        <begin position="159"/>
        <end position="171"/>
    </location>
</feature>
<name>A0A9N9D9N6_9GLOM</name>
<feature type="region of interest" description="Disordered" evidence="1">
    <location>
        <begin position="159"/>
        <end position="184"/>
    </location>
</feature>
<feature type="region of interest" description="Disordered" evidence="1">
    <location>
        <begin position="28"/>
        <end position="63"/>
    </location>
</feature>
<feature type="compositionally biased region" description="Basic and acidic residues" evidence="1">
    <location>
        <begin position="172"/>
        <end position="184"/>
    </location>
</feature>
<evidence type="ECO:0000256" key="1">
    <source>
        <dbReference type="SAM" id="MobiDB-lite"/>
    </source>
</evidence>
<evidence type="ECO:0000313" key="3">
    <source>
        <dbReference type="Proteomes" id="UP000789572"/>
    </source>
</evidence>
<sequence length="184" mass="21881">MCNAQDAGRIYPVPWKPREEFAICNSCSQKKKGKRPLRSNEDDETRPENALNENSELEEEINNDEDDVIYELAELEEIFARYFTEVNFSKTFELEDELIDNFNADCDTTEEDKFCNIIYFFLLPIEAGSRYYWEIRKFYCHQNNTGQATVYLDCTQRMNRKPTRPKNRPTKRISEARPPIERYS</sequence>
<keyword evidence="3" id="KW-1185">Reference proteome</keyword>
<accession>A0A9N9D9N6</accession>
<dbReference type="OrthoDB" id="2442968at2759"/>
<gene>
    <name evidence="2" type="ORF">POCULU_LOCUS8727</name>
</gene>
<evidence type="ECO:0000313" key="2">
    <source>
        <dbReference type="EMBL" id="CAG8627588.1"/>
    </source>
</evidence>
<protein>
    <submittedName>
        <fullName evidence="2">9473_t:CDS:1</fullName>
    </submittedName>
</protein>
<proteinExistence type="predicted"/>
<dbReference type="AlphaFoldDB" id="A0A9N9D9N6"/>
<dbReference type="Proteomes" id="UP000789572">
    <property type="component" value="Unassembled WGS sequence"/>
</dbReference>
<reference evidence="2" key="1">
    <citation type="submission" date="2021-06" db="EMBL/GenBank/DDBJ databases">
        <authorList>
            <person name="Kallberg Y."/>
            <person name="Tangrot J."/>
            <person name="Rosling A."/>
        </authorList>
    </citation>
    <scope>NUCLEOTIDE SEQUENCE</scope>
    <source>
        <strain evidence="2">IA702</strain>
    </source>
</reference>